<evidence type="ECO:0008006" key="4">
    <source>
        <dbReference type="Google" id="ProtNLM"/>
    </source>
</evidence>
<keyword evidence="1" id="KW-0812">Transmembrane</keyword>
<dbReference type="Proteomes" id="UP000316270">
    <property type="component" value="Chromosome 12"/>
</dbReference>
<reference evidence="2 3" key="1">
    <citation type="submission" date="2019-07" db="EMBL/GenBank/DDBJ databases">
        <title>Finished genome of Venturia effusa.</title>
        <authorList>
            <person name="Young C.A."/>
            <person name="Cox M.P."/>
            <person name="Ganley A.R.D."/>
            <person name="David W.J."/>
        </authorList>
    </citation>
    <scope>NUCLEOTIDE SEQUENCE [LARGE SCALE GENOMIC DNA]</scope>
    <source>
        <strain evidence="3">albino</strain>
    </source>
</reference>
<feature type="transmembrane region" description="Helical" evidence="1">
    <location>
        <begin position="179"/>
        <end position="204"/>
    </location>
</feature>
<organism evidence="2 3">
    <name type="scientific">Venturia effusa</name>
    <dbReference type="NCBI Taxonomy" id="50376"/>
    <lineage>
        <taxon>Eukaryota</taxon>
        <taxon>Fungi</taxon>
        <taxon>Dikarya</taxon>
        <taxon>Ascomycota</taxon>
        <taxon>Pezizomycotina</taxon>
        <taxon>Dothideomycetes</taxon>
        <taxon>Pleosporomycetidae</taxon>
        <taxon>Venturiales</taxon>
        <taxon>Venturiaceae</taxon>
        <taxon>Venturia</taxon>
    </lineage>
</organism>
<dbReference type="AlphaFoldDB" id="A0A517LHG7"/>
<dbReference type="OrthoDB" id="6431331at2759"/>
<evidence type="ECO:0000313" key="3">
    <source>
        <dbReference type="Proteomes" id="UP000316270"/>
    </source>
</evidence>
<gene>
    <name evidence="2" type="ORF">FKW77_006694</name>
</gene>
<keyword evidence="3" id="KW-1185">Reference proteome</keyword>
<dbReference type="EMBL" id="CP042196">
    <property type="protein sequence ID" value="QDS75067.1"/>
    <property type="molecule type" value="Genomic_DNA"/>
</dbReference>
<keyword evidence="1" id="KW-1133">Transmembrane helix</keyword>
<dbReference type="PANTHER" id="PTHR37471:SF1">
    <property type="entry name" value="AB HYDROLASE-1 DOMAIN-CONTAINING PROTEIN"/>
    <property type="match status" value="1"/>
</dbReference>
<dbReference type="SUPFAM" id="SSF53474">
    <property type="entry name" value="alpha/beta-Hydrolases"/>
    <property type="match status" value="1"/>
</dbReference>
<dbReference type="InterPro" id="IPR029058">
    <property type="entry name" value="AB_hydrolase_fold"/>
</dbReference>
<evidence type="ECO:0000313" key="2">
    <source>
        <dbReference type="EMBL" id="QDS75067.1"/>
    </source>
</evidence>
<feature type="transmembrane region" description="Helical" evidence="1">
    <location>
        <begin position="12"/>
        <end position="35"/>
    </location>
</feature>
<feature type="transmembrane region" description="Helical" evidence="1">
    <location>
        <begin position="41"/>
        <end position="62"/>
    </location>
</feature>
<keyword evidence="1" id="KW-0472">Membrane</keyword>
<name>A0A517LHG7_9PEZI</name>
<dbReference type="PANTHER" id="PTHR37471">
    <property type="entry name" value="UNNAMED PRODUCT"/>
    <property type="match status" value="1"/>
</dbReference>
<dbReference type="Gene3D" id="3.40.50.1820">
    <property type="entry name" value="alpha/beta hydrolase"/>
    <property type="match status" value="1"/>
</dbReference>
<sequence length="494" mass="56376">MIGTSTFDYVFIRVCIFGIRAVTPLCMLYTAFAIVRPPRMFATQLLLVYTILETAFFFLVYLPRKARLQAPAEYPPIPSRELQSLLFQRCTETISNPGEYMRKWFLGAELKDIKWENVKDFFRWGFLNTADEHTAHDEELDTYVAGLEGLIGKKLEPGRGSAKCIRLTIDPVEMTHRPVVWYFILGLLDSIVATLLTLHGFTYYHIPHSRFFTVFPWRIFSLLTTHTSPANHTSYWYRPHTSKTRLPVLFIHGIGVGLYPYMPFLAQLQDMDDSGDGEVGIIALEIAPLTSKITNDILPKKQMVAEINAIVTTHGWDKFVLVSHSYGTIISAYLHHHSVMAAKIGPTLLVDPVTFLLHLPDVAYNFTARKPVGANELQLWFFAAQDMGIAHVLRRHFFWTENILWKEDIEGRDVTVSLSGKDLIVNTEAVGRYVTGIDNADWKDKQWTGKGLDVLWFPHCDHASVFDQTEPVQKLADIVRRYARSGAKQQAHID</sequence>
<evidence type="ECO:0000256" key="1">
    <source>
        <dbReference type="SAM" id="Phobius"/>
    </source>
</evidence>
<accession>A0A517LHG7</accession>
<dbReference type="STRING" id="50376.A0A517LHG7"/>
<protein>
    <recommendedName>
        <fullName evidence="4">AB hydrolase-1 domain-containing protein</fullName>
    </recommendedName>
</protein>
<proteinExistence type="predicted"/>